<dbReference type="GeneID" id="56509278"/>
<proteinExistence type="predicted"/>
<name>A0A381CR16_CAMHY</name>
<sequence>MIVFGSEFVPYSKIVLEDFSLLNLKKQAEFLRVNSKKQAIFANANSVKFIVCDNLSFARVLQSIANDYLFDSKIALLVNDDIELEAACDARIDAVIYKNILG</sequence>
<comment type="caution">
    <text evidence="1">The sequence shown here is derived from an EMBL/GenBank/DDBJ whole genome shotgun (WGS) entry which is preliminary data.</text>
</comment>
<dbReference type="RefSeq" id="WP_034961851.1">
    <property type="nucleotide sequence ID" value="NZ_FPBB01000002.1"/>
</dbReference>
<evidence type="ECO:0000313" key="1">
    <source>
        <dbReference type="EMBL" id="TWO18234.1"/>
    </source>
</evidence>
<accession>A0A381CR16</accession>
<organism evidence="1 2">
    <name type="scientific">Campylobacter hyointestinalis</name>
    <dbReference type="NCBI Taxonomy" id="198"/>
    <lineage>
        <taxon>Bacteria</taxon>
        <taxon>Pseudomonadati</taxon>
        <taxon>Campylobacterota</taxon>
        <taxon>Epsilonproteobacteria</taxon>
        <taxon>Campylobacterales</taxon>
        <taxon>Campylobacteraceae</taxon>
        <taxon>Campylobacter</taxon>
    </lineage>
</organism>
<dbReference type="Proteomes" id="UP000321812">
    <property type="component" value="Unassembled WGS sequence"/>
</dbReference>
<protein>
    <submittedName>
        <fullName evidence="1">Uncharacterized protein</fullName>
    </submittedName>
</protein>
<evidence type="ECO:0000313" key="2">
    <source>
        <dbReference type="Proteomes" id="UP000321812"/>
    </source>
</evidence>
<reference evidence="1 2" key="1">
    <citation type="submission" date="2019-07" db="EMBL/GenBank/DDBJ databases">
        <title>Rapid identification of Enteric Bacteria from Whole Genome Sequences (WGS) using Average Nucleotide Identity (ANI).</title>
        <authorList>
            <person name="Lane C."/>
        </authorList>
    </citation>
    <scope>NUCLEOTIDE SEQUENCE [LARGE SCALE GENOMIC DNA]</scope>
    <source>
        <strain evidence="1 2">D2411</strain>
    </source>
</reference>
<dbReference type="OrthoDB" id="5339711at2"/>
<dbReference type="EMBL" id="VOAP01000029">
    <property type="protein sequence ID" value="TWO18234.1"/>
    <property type="molecule type" value="Genomic_DNA"/>
</dbReference>
<dbReference type="AlphaFoldDB" id="A0A381CR16"/>
<gene>
    <name evidence="1" type="ORF">YZ82_09585</name>
</gene>